<feature type="region of interest" description="Disordered" evidence="13">
    <location>
        <begin position="386"/>
        <end position="422"/>
    </location>
</feature>
<sequence>MLLKHYFVWLPGIQSERLKTIVGALIRAFKLLFEVIILIAFCLMIFSLFGMQFFVGILRNKCVATPPEYNSTASLSADAQYDAWVKNTSNWHMGEEDYTLCGNSSGAGICPDNYTCLEGLGENPRYGFVNYDHVGWSMLASFQLITLDFWEDQYNKIIRAYGPVSVLYFVMVVMFGSFYLINLMLAVVAMAYEMEAINAGKEKAEKARKKKKRESKEAKGALSAAKAAAKWKKDRGTDDRKSDASGDKSSKIGRDKASETKDNKKDSKTPGKTEPGKLTVDGQVLIKHGKGRNPMVKMASKDSGYSVQSQSSSQSGGSKHSEVDNISLDSQSNPKRADSGVGSINQGYTPDMMITDKTIARLRNPLNKQESSGNVSSSAIHIENQSHDDDLDSLASDKEPKKKSEHTVLIVQPEKDGSGDRKPGTVVDRNCACCFRNRTIYIPWLYVQNFFYIIVSDPLFDLFITLCIVINTILMASQHYDQSAELELTLKVSNYMRVFKLAQSWPTMKLLLSIILNTVGALGNLTVVLGIVIYIFAVIGLQLFREDYVPDKFDGEVPRWRFTDILHSLLMIFRILCGEWIEELWECMRASSEVCLVVFLPSLILGNFIVLNLFLALLLNAFAGDNLEKSKPTENEENKLLLAFVRLKNIFCCCCKRKKKQTSVEPDEIDEESAIGMTKVESFTKDSSTVKSIKSTESKEKEAKKVTIKDDPKKPNTPKVIANGTVTDKSKDGKDNKKQQVNGTIANKDSKRDKFSSFDAARKANETKTDKDDKEGAKNDDKEDADDLQLGDDAAAINDKKPVEGEEEEEKKKEIVVVDCLPQVCMKKCNCWDAFDASVHGKRWYLVRKVCVRIVEHKIFEGIILFLIGVSSLTLAFEDAYLYEKPELEQALSYMNLIFAVLFTIEMLLKWIANGFKVYFTNVWSLLDFFIVVISWASIIADAAGAADISAFRALRTLRALRPLRAISRWQGMKIVVNALMFAIPAIVNVLLVCLLFWLIFSIMGVQFFSGKFFWCQDDDGNKFKPSEIANKSQCLDNNHTWYHANVNFDNVGAGLLALLQVATFEGWMEAIEAAVDSTEIDQQPDFEASVASYLYFVCFIVFGAFFTLNLFIGVIIDNFNTLKKQYEGSPLDMFLTAGQKNYMTTLKKLSSRKPQKTIRRPNNACQSVFYDISTSQKFDIFIIFIIVCNMTTMAIEHYKQSDTVTEVLSILNIIFTTIFLLECIVKLVGLRLHYFRVGWNVFDFIIVVLSLIGFIVDDVLNADFISPTLLRVVRVFRIGRVLRLIKAAKGIRKLLFALIMSLPALLNIGVLLLLVMYIYAIIGMSSFQNLKITDPLDEIINFRTFANSFILLLRLSTSAGWNDILEPLLLDESDGCDPNYYTRPDGVKVQSSTGDCSQPALGVIFMVSYTLIVFLIVINMYIAVILENFNQAHEQEEIGITEDDFDGFYVVWEKYDPLATQFIKYEHLPSFVAELDPPLGIPKPNEIALVALDLPIVEGDKLHCLDVLIGLVKNVLGKVEETEEFKELKSQLDEKYAQEFPTRVNTNVNSSTMMKKKEDVAAKALQRAWRSWKTQKQLRNITKMAVESNQAAAAKNSKSKGGAILSLGRRLSSALTSFFSSSRPASAASRKSVNSLSPSPTDKTKLEIPSVKVLYANKNDKSDVEL</sequence>
<feature type="transmembrane region" description="Helical" evidence="12">
    <location>
        <begin position="1238"/>
        <end position="1257"/>
    </location>
</feature>
<dbReference type="Gene3D" id="1.10.287.70">
    <property type="match status" value="4"/>
</dbReference>
<feature type="compositionally biased region" description="Basic and acidic residues" evidence="13">
    <location>
        <begin position="234"/>
        <end position="275"/>
    </location>
</feature>
<evidence type="ECO:0000259" key="14">
    <source>
        <dbReference type="Pfam" id="PF00520"/>
    </source>
</evidence>
<feature type="region of interest" description="Disordered" evidence="13">
    <location>
        <begin position="207"/>
        <end position="350"/>
    </location>
</feature>
<keyword evidence="12" id="KW-0915">Sodium</keyword>
<accession>A0ABQ9EN84</accession>
<gene>
    <name evidence="16" type="ORF">KUTeg_018276</name>
</gene>
<evidence type="ECO:0000256" key="4">
    <source>
        <dbReference type="ARBA" id="ARBA00022692"/>
    </source>
</evidence>
<feature type="compositionally biased region" description="Basic and acidic residues" evidence="13">
    <location>
        <begin position="748"/>
        <end position="781"/>
    </location>
</feature>
<dbReference type="Pfam" id="PF00520">
    <property type="entry name" value="Ion_trans"/>
    <property type="match status" value="4"/>
</dbReference>
<keyword evidence="7 12" id="KW-1133">Transmembrane helix</keyword>
<keyword evidence="17" id="KW-1185">Reference proteome</keyword>
<comment type="caution">
    <text evidence="16">The sequence shown here is derived from an EMBL/GenBank/DDBJ whole genome shotgun (WGS) entry which is preliminary data.</text>
</comment>
<evidence type="ECO:0000256" key="6">
    <source>
        <dbReference type="ARBA" id="ARBA00022882"/>
    </source>
</evidence>
<evidence type="ECO:0000313" key="16">
    <source>
        <dbReference type="EMBL" id="KAJ8304693.1"/>
    </source>
</evidence>
<dbReference type="InterPro" id="IPR005821">
    <property type="entry name" value="Ion_trans_dom"/>
</dbReference>
<comment type="function">
    <text evidence="12">Mediates the voltage-dependent sodium ion permeability of excitable membranes. Assuming opened or closed conformations in response to the voltage difference across the membrane, the protein forms a sodium-selective channel through which Na(+) ions may pass in accordance with their electrochemical gradient.</text>
</comment>
<keyword evidence="10" id="KW-1015">Disulfide bond</keyword>
<dbReference type="PANTHER" id="PTHR10037:SF62">
    <property type="entry name" value="SODIUM CHANNEL PROTEIN 60E"/>
    <property type="match status" value="1"/>
</dbReference>
<dbReference type="Gene3D" id="1.10.238.10">
    <property type="entry name" value="EF-hand"/>
    <property type="match status" value="1"/>
</dbReference>
<dbReference type="Pfam" id="PF16905">
    <property type="entry name" value="GPHH"/>
    <property type="match status" value="1"/>
</dbReference>
<dbReference type="Proteomes" id="UP001217089">
    <property type="component" value="Unassembled WGS sequence"/>
</dbReference>
<feature type="compositionally biased region" description="Low complexity" evidence="13">
    <location>
        <begin position="303"/>
        <end position="318"/>
    </location>
</feature>
<comment type="subcellular location">
    <subcellularLocation>
        <location evidence="1 12">Cell membrane</location>
        <topology evidence="1 12">Multi-pass membrane protein</topology>
    </subcellularLocation>
</comment>
<dbReference type="Gene3D" id="1.20.120.350">
    <property type="entry name" value="Voltage-gated potassium channels. Chain C"/>
    <property type="match status" value="2"/>
</dbReference>
<protein>
    <recommendedName>
        <fullName evidence="12">Sodium channel protein</fullName>
    </recommendedName>
</protein>
<keyword evidence="3" id="KW-1003">Cell membrane</keyword>
<reference evidence="16 17" key="1">
    <citation type="submission" date="2022-12" db="EMBL/GenBank/DDBJ databases">
        <title>Chromosome-level genome of Tegillarca granosa.</title>
        <authorList>
            <person name="Kim J."/>
        </authorList>
    </citation>
    <scope>NUCLEOTIDE SEQUENCE [LARGE SCALE GENOMIC DNA]</scope>
    <source>
        <strain evidence="16">Teg-2019</strain>
        <tissue evidence="16">Adductor muscle</tissue>
    </source>
</reference>
<feature type="transmembrane region" description="Helical" evidence="12">
    <location>
        <begin position="166"/>
        <end position="192"/>
    </location>
</feature>
<keyword evidence="12" id="KW-0739">Sodium transport</keyword>
<evidence type="ECO:0000256" key="2">
    <source>
        <dbReference type="ARBA" id="ARBA00022448"/>
    </source>
</evidence>
<comment type="caution">
    <text evidence="12">Lacks conserved residue(s) required for the propagation of feature annotation.</text>
</comment>
<feature type="transmembrane region" description="Helical" evidence="12">
    <location>
        <begin position="35"/>
        <end position="58"/>
    </location>
</feature>
<evidence type="ECO:0000256" key="5">
    <source>
        <dbReference type="ARBA" id="ARBA00022737"/>
    </source>
</evidence>
<feature type="region of interest" description="Disordered" evidence="13">
    <location>
        <begin position="1622"/>
        <end position="1645"/>
    </location>
</feature>
<evidence type="ECO:0000256" key="11">
    <source>
        <dbReference type="ARBA" id="ARBA00023303"/>
    </source>
</evidence>
<evidence type="ECO:0000313" key="17">
    <source>
        <dbReference type="Proteomes" id="UP001217089"/>
    </source>
</evidence>
<keyword evidence="8 12" id="KW-0406">Ion transport</keyword>
<feature type="transmembrane region" description="Helical" evidence="12">
    <location>
        <begin position="1179"/>
        <end position="1196"/>
    </location>
</feature>
<feature type="compositionally biased region" description="Basic and acidic residues" evidence="13">
    <location>
        <begin position="395"/>
        <end position="406"/>
    </location>
</feature>
<dbReference type="InterPro" id="IPR027359">
    <property type="entry name" value="Volt_channel_dom_sf"/>
</dbReference>
<feature type="transmembrane region" description="Helical" evidence="12">
    <location>
        <begin position="894"/>
        <end position="913"/>
    </location>
</feature>
<feature type="transmembrane region" description="Helical" evidence="12">
    <location>
        <begin position="1295"/>
        <end position="1323"/>
    </location>
</feature>
<dbReference type="InterPro" id="IPR044564">
    <property type="entry name" value="Na_chnl_inactivation_gate"/>
</dbReference>
<dbReference type="EMBL" id="JARBDR010000903">
    <property type="protein sequence ID" value="KAJ8304693.1"/>
    <property type="molecule type" value="Genomic_DNA"/>
</dbReference>
<dbReference type="SUPFAM" id="SSF81324">
    <property type="entry name" value="Voltage-gated potassium channels"/>
    <property type="match status" value="4"/>
</dbReference>
<evidence type="ECO:0000256" key="8">
    <source>
        <dbReference type="ARBA" id="ARBA00023065"/>
    </source>
</evidence>
<organism evidence="16 17">
    <name type="scientific">Tegillarca granosa</name>
    <name type="common">Malaysian cockle</name>
    <name type="synonym">Anadara granosa</name>
    <dbReference type="NCBI Taxonomy" id="220873"/>
    <lineage>
        <taxon>Eukaryota</taxon>
        <taxon>Metazoa</taxon>
        <taxon>Spiralia</taxon>
        <taxon>Lophotrochozoa</taxon>
        <taxon>Mollusca</taxon>
        <taxon>Bivalvia</taxon>
        <taxon>Autobranchia</taxon>
        <taxon>Pteriomorphia</taxon>
        <taxon>Arcoida</taxon>
        <taxon>Arcoidea</taxon>
        <taxon>Arcidae</taxon>
        <taxon>Tegillarca</taxon>
    </lineage>
</organism>
<feature type="compositionally biased region" description="Basic and acidic residues" evidence="13">
    <location>
        <begin position="728"/>
        <end position="738"/>
    </location>
</feature>
<feature type="compositionally biased region" description="Basic and acidic residues" evidence="13">
    <location>
        <begin position="694"/>
        <end position="714"/>
    </location>
</feature>
<feature type="transmembrane region" description="Helical" evidence="12">
    <location>
        <begin position="975"/>
        <end position="1001"/>
    </location>
</feature>
<feature type="domain" description="Ion transport" evidence="14">
    <location>
        <begin position="857"/>
        <end position="1127"/>
    </location>
</feature>
<evidence type="ECO:0000256" key="10">
    <source>
        <dbReference type="ARBA" id="ARBA00023157"/>
    </source>
</evidence>
<feature type="transmembrane region" description="Helical" evidence="12">
    <location>
        <begin position="859"/>
        <end position="882"/>
    </location>
</feature>
<keyword evidence="5" id="KW-0677">Repeat</keyword>
<keyword evidence="12" id="KW-0894">Sodium channel</keyword>
<evidence type="ECO:0000256" key="13">
    <source>
        <dbReference type="SAM" id="MobiDB-lite"/>
    </source>
</evidence>
<name>A0ABQ9EN84_TEGGR</name>
<feature type="domain" description="Ion transport" evidence="14">
    <location>
        <begin position="1178"/>
        <end position="1437"/>
    </location>
</feature>
<evidence type="ECO:0000256" key="1">
    <source>
        <dbReference type="ARBA" id="ARBA00004651"/>
    </source>
</evidence>
<dbReference type="CDD" id="cd13433">
    <property type="entry name" value="Na_channel_gate"/>
    <property type="match status" value="1"/>
</dbReference>
<evidence type="ECO:0000259" key="15">
    <source>
        <dbReference type="Pfam" id="PF16905"/>
    </source>
</evidence>
<dbReference type="InterPro" id="IPR043203">
    <property type="entry name" value="VGCC_Ca_Na"/>
</dbReference>
<feature type="region of interest" description="Disordered" evidence="13">
    <location>
        <begin position="691"/>
        <end position="808"/>
    </location>
</feature>
<keyword evidence="4 12" id="KW-0812">Transmembrane</keyword>
<proteinExistence type="inferred from homology"/>
<feature type="transmembrane region" description="Helical" evidence="12">
    <location>
        <begin position="510"/>
        <end position="540"/>
    </location>
</feature>
<evidence type="ECO:0000256" key="7">
    <source>
        <dbReference type="ARBA" id="ARBA00022989"/>
    </source>
</evidence>
<feature type="compositionally biased region" description="Low complexity" evidence="13">
    <location>
        <begin position="1622"/>
        <end position="1633"/>
    </location>
</feature>
<feature type="transmembrane region" description="Helical" evidence="12">
    <location>
        <begin position="594"/>
        <end position="619"/>
    </location>
</feature>
<dbReference type="PRINTS" id="PR00170">
    <property type="entry name" value="NACHANNEL"/>
</dbReference>
<keyword evidence="2 12" id="KW-0813">Transport</keyword>
<comment type="similarity">
    <text evidence="12">Belongs to the sodium channel (TC 1.A.1.10) family.</text>
</comment>
<evidence type="ECO:0000256" key="3">
    <source>
        <dbReference type="ARBA" id="ARBA00022475"/>
    </source>
</evidence>
<feature type="domain" description="Ion transport" evidence="14">
    <location>
        <begin position="14"/>
        <end position="194"/>
    </location>
</feature>
<dbReference type="PANTHER" id="PTHR10037">
    <property type="entry name" value="VOLTAGE-GATED CATION CHANNEL CALCIUM AND SODIUM"/>
    <property type="match status" value="1"/>
</dbReference>
<keyword evidence="11 12" id="KW-0407">Ion channel</keyword>
<feature type="compositionally biased region" description="Basic and acidic residues" evidence="13">
    <location>
        <begin position="798"/>
        <end position="808"/>
    </location>
</feature>
<feature type="transmembrane region" description="Helical" evidence="12">
    <location>
        <begin position="450"/>
        <end position="474"/>
    </location>
</feature>
<feature type="compositionally biased region" description="Basic and acidic residues" evidence="13">
    <location>
        <begin position="413"/>
        <end position="422"/>
    </location>
</feature>
<evidence type="ECO:0000256" key="9">
    <source>
        <dbReference type="ARBA" id="ARBA00023136"/>
    </source>
</evidence>
<feature type="domain" description="Ion transport" evidence="14">
    <location>
        <begin position="490"/>
        <end position="626"/>
    </location>
</feature>
<feature type="transmembrane region" description="Helical" evidence="12">
    <location>
        <begin position="1401"/>
        <end position="1427"/>
    </location>
</feature>
<dbReference type="InterPro" id="IPR031649">
    <property type="entry name" value="GPHH_dom"/>
</dbReference>
<keyword evidence="9 12" id="KW-0472">Membrane</keyword>
<feature type="transmembrane region" description="Helical" evidence="12">
    <location>
        <begin position="1208"/>
        <end position="1226"/>
    </location>
</feature>
<dbReference type="InterPro" id="IPR001696">
    <property type="entry name" value="Na_channel_asu"/>
</dbReference>
<evidence type="ECO:0000256" key="12">
    <source>
        <dbReference type="RuleBase" id="RU361132"/>
    </source>
</evidence>
<feature type="transmembrane region" description="Helical" evidence="12">
    <location>
        <begin position="1094"/>
        <end position="1117"/>
    </location>
</feature>
<keyword evidence="6 12" id="KW-0851">Voltage-gated channel</keyword>
<feature type="domain" description="Voltage-dependent L-type calcium channel IQ-associated" evidence="15">
    <location>
        <begin position="1449"/>
        <end position="1489"/>
    </location>
</feature>